<dbReference type="InterPro" id="IPR010982">
    <property type="entry name" value="Lambda_DNA-bd_dom_sf"/>
</dbReference>
<evidence type="ECO:0000259" key="4">
    <source>
        <dbReference type="PROSITE" id="PS50932"/>
    </source>
</evidence>
<gene>
    <name evidence="5" type="primary">galR</name>
    <name evidence="5" type="ORF">NCTC13093_01009</name>
</gene>
<protein>
    <submittedName>
        <fullName evidence="5">Galactose operon repressor</fullName>
    </submittedName>
</protein>
<dbReference type="RefSeq" id="WP_113743785.1">
    <property type="nucleotide sequence ID" value="NZ_UAPV01000001.1"/>
</dbReference>
<dbReference type="InterPro" id="IPR028082">
    <property type="entry name" value="Peripla_BP_I"/>
</dbReference>
<dbReference type="Gene3D" id="1.10.260.40">
    <property type="entry name" value="lambda repressor-like DNA-binding domains"/>
    <property type="match status" value="1"/>
</dbReference>
<accession>A0A2X0VPF3</accession>
<proteinExistence type="predicted"/>
<keyword evidence="2" id="KW-0238">DNA-binding</keyword>
<keyword evidence="1" id="KW-0805">Transcription regulation</keyword>
<dbReference type="InterPro" id="IPR046335">
    <property type="entry name" value="LacI/GalR-like_sensor"/>
</dbReference>
<dbReference type="GO" id="GO:0000976">
    <property type="term" value="F:transcription cis-regulatory region binding"/>
    <property type="evidence" value="ECO:0007669"/>
    <property type="project" value="TreeGrafter"/>
</dbReference>
<dbReference type="Gene3D" id="3.40.50.2300">
    <property type="match status" value="2"/>
</dbReference>
<dbReference type="PANTHER" id="PTHR30146">
    <property type="entry name" value="LACI-RELATED TRANSCRIPTIONAL REPRESSOR"/>
    <property type="match status" value="1"/>
</dbReference>
<dbReference type="Pfam" id="PF00356">
    <property type="entry name" value="LacI"/>
    <property type="match status" value="1"/>
</dbReference>
<evidence type="ECO:0000256" key="3">
    <source>
        <dbReference type="ARBA" id="ARBA00023163"/>
    </source>
</evidence>
<dbReference type="SMART" id="SM00354">
    <property type="entry name" value="HTH_LACI"/>
    <property type="match status" value="1"/>
</dbReference>
<dbReference type="InterPro" id="IPR000843">
    <property type="entry name" value="HTH_LacI"/>
</dbReference>
<dbReference type="PANTHER" id="PTHR30146:SF109">
    <property type="entry name" value="HTH-TYPE TRANSCRIPTIONAL REGULATOR GALS"/>
    <property type="match status" value="1"/>
</dbReference>
<dbReference type="CDD" id="cd01392">
    <property type="entry name" value="HTH_LacI"/>
    <property type="match status" value="1"/>
</dbReference>
<feature type="domain" description="HTH lacI-type" evidence="4">
    <location>
        <begin position="2"/>
        <end position="56"/>
    </location>
</feature>
<organism evidence="5 6">
    <name type="scientific">Anaerobiospirillum thomasii</name>
    <dbReference type="NCBI Taxonomy" id="179995"/>
    <lineage>
        <taxon>Bacteria</taxon>
        <taxon>Pseudomonadati</taxon>
        <taxon>Pseudomonadota</taxon>
        <taxon>Gammaproteobacteria</taxon>
        <taxon>Aeromonadales</taxon>
        <taxon>Succinivibrionaceae</taxon>
        <taxon>Anaerobiospirillum</taxon>
    </lineage>
</organism>
<evidence type="ECO:0000256" key="1">
    <source>
        <dbReference type="ARBA" id="ARBA00023015"/>
    </source>
</evidence>
<dbReference type="CDD" id="cd06270">
    <property type="entry name" value="PBP1_GalS-like"/>
    <property type="match status" value="1"/>
</dbReference>
<sequence length="337" mass="37421">MATIRDVAQIANVSVATVSRVLNGSSKVSDKAREAVLKAQKELDFVLNANARALAHQDSETIGVVVSDLSDPYFGLMVKYCENAARQSGNSLIVTQGFHDEQREIMAIDNLISRNCRGMIVHALRIDDEKLSHYMQKVPTMILINRTLKGFEERCLNIDNVSGYYLVGQELIKKGHKKIAFVGSSHTIADAAERLEGLKKALLENDIKMDESLIVLREPYLEGGFDAASELIEKMQQGHKFTAVACYNDYLAAGTMARLTEAGYKIPEDISVVGFDDLYLARCTNPPLTTVHHPVDQIACLAIEMSIALFKQKHIKKNHFDISLVQRKSVRDLSVAN</sequence>
<evidence type="ECO:0000313" key="6">
    <source>
        <dbReference type="Proteomes" id="UP000250086"/>
    </source>
</evidence>
<dbReference type="PRINTS" id="PR00036">
    <property type="entry name" value="HTHLACI"/>
</dbReference>
<keyword evidence="3" id="KW-0804">Transcription</keyword>
<name>A0A2X0VPF3_9GAMM</name>
<dbReference type="SUPFAM" id="SSF53822">
    <property type="entry name" value="Periplasmic binding protein-like I"/>
    <property type="match status" value="1"/>
</dbReference>
<reference evidence="5 6" key="1">
    <citation type="submission" date="2018-06" db="EMBL/GenBank/DDBJ databases">
        <authorList>
            <consortium name="Pathogen Informatics"/>
            <person name="Doyle S."/>
        </authorList>
    </citation>
    <scope>NUCLEOTIDE SEQUENCE [LARGE SCALE GENOMIC DNA]</scope>
    <source>
        <strain evidence="5 6">NCTC13093</strain>
    </source>
</reference>
<dbReference type="GO" id="GO:0003700">
    <property type="term" value="F:DNA-binding transcription factor activity"/>
    <property type="evidence" value="ECO:0007669"/>
    <property type="project" value="TreeGrafter"/>
</dbReference>
<dbReference type="EMBL" id="UAPV01000001">
    <property type="protein sequence ID" value="SPT69630.1"/>
    <property type="molecule type" value="Genomic_DNA"/>
</dbReference>
<dbReference type="PROSITE" id="PS50932">
    <property type="entry name" value="HTH_LACI_2"/>
    <property type="match status" value="1"/>
</dbReference>
<dbReference type="SUPFAM" id="SSF47413">
    <property type="entry name" value="lambda repressor-like DNA-binding domains"/>
    <property type="match status" value="1"/>
</dbReference>
<evidence type="ECO:0000313" key="5">
    <source>
        <dbReference type="EMBL" id="SPT69630.1"/>
    </source>
</evidence>
<dbReference type="Proteomes" id="UP000250086">
    <property type="component" value="Unassembled WGS sequence"/>
</dbReference>
<keyword evidence="6" id="KW-1185">Reference proteome</keyword>
<dbReference type="PROSITE" id="PS00356">
    <property type="entry name" value="HTH_LACI_1"/>
    <property type="match status" value="1"/>
</dbReference>
<dbReference type="Pfam" id="PF13377">
    <property type="entry name" value="Peripla_BP_3"/>
    <property type="match status" value="1"/>
</dbReference>
<dbReference type="AlphaFoldDB" id="A0A2X0VPF3"/>
<evidence type="ECO:0000256" key="2">
    <source>
        <dbReference type="ARBA" id="ARBA00023125"/>
    </source>
</evidence>